<dbReference type="GeneID" id="81357499"/>
<dbReference type="EMBL" id="JAPQKI010000005">
    <property type="protein sequence ID" value="KAJ5099025.1"/>
    <property type="molecule type" value="Genomic_DNA"/>
</dbReference>
<keyword evidence="2" id="KW-1133">Transmembrane helix</keyword>
<dbReference type="InterPro" id="IPR007219">
    <property type="entry name" value="XnlR_reg_dom"/>
</dbReference>
<dbReference type="Pfam" id="PF04082">
    <property type="entry name" value="Fungal_trans"/>
    <property type="match status" value="1"/>
</dbReference>
<protein>
    <recommendedName>
        <fullName evidence="3">Xylanolytic transcriptional activator regulatory domain-containing protein</fullName>
    </recommendedName>
</protein>
<dbReference type="PANTHER" id="PTHR47425">
    <property type="entry name" value="FARB-RELATED"/>
    <property type="match status" value="1"/>
</dbReference>
<keyword evidence="2" id="KW-0812">Transmembrane</keyword>
<dbReference type="SMART" id="SM00906">
    <property type="entry name" value="Fungal_trans"/>
    <property type="match status" value="1"/>
</dbReference>
<evidence type="ECO:0000313" key="5">
    <source>
        <dbReference type="Proteomes" id="UP001149074"/>
    </source>
</evidence>
<accession>A0A9W9FFB0</accession>
<feature type="domain" description="Xylanolytic transcriptional activator regulatory" evidence="3">
    <location>
        <begin position="203"/>
        <end position="273"/>
    </location>
</feature>
<keyword evidence="2" id="KW-0472">Membrane</keyword>
<sequence length="488" mass="56241">MRDRALIKRRTTRGMTRKSGVLSTFPLDNLMTEVHRLLGPTWVLPPYNNLLPSFLKPPSPQLEQGDVDYLIRKGAFDVLEPHVAREFFKAYIRHVHPHVPFLNIDLFNALINGQRAASRFGGHREEKVSLLLFQAVMFSGAFFVDMHYLYAAGFLSRRNAMETLFGRARVLYDLDAEDDKLAVIQSLLLMTYWYDCPEKHKNGRHWIGVCVSLAYKAELHLDYSGHPDWNFRKVLWWSIFTRDRLISLGLQQPPIIKEQLESAVPTIKLGEDDLVTPGLRPNIGPIYYGEHHTKLAQIFVEKIKLVSCIKDDLFSWSQSTKATSYASQPRRSCLWLSKLELEDWLRELPSGISFRSIPFVTNQTDLLLYSHCAWLKMVYLEIHSTLHRQLDFLSEQYSPRQQLSLDAPDCPVLVSAIDFTAIIQDLYEKHLISYLPTTSVPMILRTGIIHIQEAFASSSATWTKIRIGSFCRFAVWCTEWKLGCYCVA</sequence>
<dbReference type="CDD" id="cd12148">
    <property type="entry name" value="fungal_TF_MHR"/>
    <property type="match status" value="1"/>
</dbReference>
<dbReference type="GO" id="GO:0003677">
    <property type="term" value="F:DNA binding"/>
    <property type="evidence" value="ECO:0007669"/>
    <property type="project" value="InterPro"/>
</dbReference>
<dbReference type="OrthoDB" id="4451586at2759"/>
<proteinExistence type="predicted"/>
<reference evidence="4" key="1">
    <citation type="submission" date="2022-11" db="EMBL/GenBank/DDBJ databases">
        <authorList>
            <person name="Petersen C."/>
        </authorList>
    </citation>
    <scope>NUCLEOTIDE SEQUENCE</scope>
    <source>
        <strain evidence="4">IBT 30761</strain>
    </source>
</reference>
<comment type="caution">
    <text evidence="4">The sequence shown here is derived from an EMBL/GenBank/DDBJ whole genome shotgun (WGS) entry which is preliminary data.</text>
</comment>
<dbReference type="GO" id="GO:0006351">
    <property type="term" value="P:DNA-templated transcription"/>
    <property type="evidence" value="ECO:0007669"/>
    <property type="project" value="InterPro"/>
</dbReference>
<evidence type="ECO:0000256" key="1">
    <source>
        <dbReference type="ARBA" id="ARBA00023242"/>
    </source>
</evidence>
<evidence type="ECO:0000313" key="4">
    <source>
        <dbReference type="EMBL" id="KAJ5099025.1"/>
    </source>
</evidence>
<keyword evidence="5" id="KW-1185">Reference proteome</keyword>
<dbReference type="AlphaFoldDB" id="A0A9W9FFB0"/>
<reference evidence="4" key="2">
    <citation type="journal article" date="2023" name="IMA Fungus">
        <title>Comparative genomic study of the Penicillium genus elucidates a diverse pangenome and 15 lateral gene transfer events.</title>
        <authorList>
            <person name="Petersen C."/>
            <person name="Sorensen T."/>
            <person name="Nielsen M.R."/>
            <person name="Sondergaard T.E."/>
            <person name="Sorensen J.L."/>
            <person name="Fitzpatrick D.A."/>
            <person name="Frisvad J.C."/>
            <person name="Nielsen K.L."/>
        </authorList>
    </citation>
    <scope>NUCLEOTIDE SEQUENCE</scope>
    <source>
        <strain evidence="4">IBT 30761</strain>
    </source>
</reference>
<feature type="transmembrane region" description="Helical" evidence="2">
    <location>
        <begin position="128"/>
        <end position="150"/>
    </location>
</feature>
<dbReference type="GO" id="GO:0008270">
    <property type="term" value="F:zinc ion binding"/>
    <property type="evidence" value="ECO:0007669"/>
    <property type="project" value="InterPro"/>
</dbReference>
<gene>
    <name evidence="4" type="ORF">N7532_006026</name>
</gene>
<evidence type="ECO:0000259" key="3">
    <source>
        <dbReference type="SMART" id="SM00906"/>
    </source>
</evidence>
<dbReference type="InterPro" id="IPR052761">
    <property type="entry name" value="Fungal_Detox/Toxin_TFs"/>
</dbReference>
<dbReference type="PANTHER" id="PTHR47425:SF2">
    <property type="entry name" value="FARB-RELATED"/>
    <property type="match status" value="1"/>
</dbReference>
<name>A0A9W9FFB0_9EURO</name>
<evidence type="ECO:0000256" key="2">
    <source>
        <dbReference type="SAM" id="Phobius"/>
    </source>
</evidence>
<keyword evidence="1" id="KW-0539">Nucleus</keyword>
<dbReference type="RefSeq" id="XP_056474679.1">
    <property type="nucleotide sequence ID" value="XM_056618520.1"/>
</dbReference>
<organism evidence="4 5">
    <name type="scientific">Penicillium argentinense</name>
    <dbReference type="NCBI Taxonomy" id="1131581"/>
    <lineage>
        <taxon>Eukaryota</taxon>
        <taxon>Fungi</taxon>
        <taxon>Dikarya</taxon>
        <taxon>Ascomycota</taxon>
        <taxon>Pezizomycotina</taxon>
        <taxon>Eurotiomycetes</taxon>
        <taxon>Eurotiomycetidae</taxon>
        <taxon>Eurotiales</taxon>
        <taxon>Aspergillaceae</taxon>
        <taxon>Penicillium</taxon>
    </lineage>
</organism>
<dbReference type="Proteomes" id="UP001149074">
    <property type="component" value="Unassembled WGS sequence"/>
</dbReference>